<dbReference type="InterPro" id="IPR037136">
    <property type="entry name" value="RNA3'_phos_cyclase_dom_sf"/>
</dbReference>
<protein>
    <recommendedName>
        <fullName evidence="2 6">RNA 3'-terminal phosphate cyclase</fullName>
        <shortName evidence="6">RNA cyclase</shortName>
        <shortName evidence="6">RNA-3'-phosphate cyclase</shortName>
        <ecNumber evidence="6 7">6.5.1.4</ecNumber>
    </recommendedName>
</protein>
<accession>A1RWP7</accession>
<evidence type="ECO:0000256" key="3">
    <source>
        <dbReference type="ARBA" id="ARBA00022598"/>
    </source>
</evidence>
<dbReference type="Gene3D" id="3.65.10.20">
    <property type="entry name" value="RNA 3'-terminal phosphate cyclase domain"/>
    <property type="match status" value="1"/>
</dbReference>
<dbReference type="Pfam" id="PF01137">
    <property type="entry name" value="RTC"/>
    <property type="match status" value="1"/>
</dbReference>
<dbReference type="AlphaFoldDB" id="A1RWP7"/>
<dbReference type="HAMAP" id="MF_00200">
    <property type="entry name" value="RTC"/>
    <property type="match status" value="1"/>
</dbReference>
<dbReference type="InterPro" id="IPR000228">
    <property type="entry name" value="RNA3'_term_phos_cyc"/>
</dbReference>
<evidence type="ECO:0000259" key="8">
    <source>
        <dbReference type="Pfam" id="PF01137"/>
    </source>
</evidence>
<dbReference type="GO" id="GO:0005524">
    <property type="term" value="F:ATP binding"/>
    <property type="evidence" value="ECO:0007669"/>
    <property type="project" value="UniProtKB-KW"/>
</dbReference>
<feature type="binding site" evidence="6">
    <location>
        <position position="102"/>
    </location>
    <ligand>
        <name>ATP</name>
        <dbReference type="ChEBI" id="CHEBI:30616"/>
    </ligand>
</feature>
<dbReference type="InterPro" id="IPR013792">
    <property type="entry name" value="RNA3'P_cycl/enolpyr_Trfase_a/b"/>
</dbReference>
<dbReference type="InterPro" id="IPR023797">
    <property type="entry name" value="RNA3'_phos_cyclase_dom"/>
</dbReference>
<comment type="similarity">
    <text evidence="1 6">Belongs to the RNA 3'-terminal cyclase family. Type 1 subfamily.</text>
</comment>
<feature type="domain" description="RNA 3'-terminal phosphate cyclase insert" evidence="9">
    <location>
        <begin position="190"/>
        <end position="275"/>
    </location>
</feature>
<dbReference type="InterPro" id="IPR036553">
    <property type="entry name" value="RPTC_insert"/>
</dbReference>
<organism evidence="10 11">
    <name type="scientific">Thermofilum pendens (strain DSM 2475 / Hrk 5)</name>
    <dbReference type="NCBI Taxonomy" id="368408"/>
    <lineage>
        <taxon>Archaea</taxon>
        <taxon>Thermoproteota</taxon>
        <taxon>Thermoprotei</taxon>
        <taxon>Thermofilales</taxon>
        <taxon>Thermofilaceae</taxon>
        <taxon>Thermofilum</taxon>
    </lineage>
</organism>
<dbReference type="InterPro" id="IPR017770">
    <property type="entry name" value="RNA3'_term_phos_cyc_type_1"/>
</dbReference>
<comment type="caution">
    <text evidence="6">Lacks conserved residue(s) required for the propagation of feature annotation.</text>
</comment>
<dbReference type="EC" id="6.5.1.4" evidence="6 7"/>
<dbReference type="PANTHER" id="PTHR11096:SF0">
    <property type="entry name" value="RNA 3'-TERMINAL PHOSPHATE CYCLASE"/>
    <property type="match status" value="1"/>
</dbReference>
<dbReference type="HOGENOM" id="CLU_027882_0_0_2"/>
<keyword evidence="3 6" id="KW-0436">Ligase</keyword>
<dbReference type="STRING" id="368408.Tpen_0217"/>
<dbReference type="Proteomes" id="UP000000641">
    <property type="component" value="Chromosome"/>
</dbReference>
<keyword evidence="5 6" id="KW-0067">ATP-binding</keyword>
<dbReference type="EnsemblBacteria" id="ABL77627">
    <property type="protein sequence ID" value="ABL77627"/>
    <property type="gene ID" value="Tpen_0217"/>
</dbReference>
<comment type="function">
    <text evidence="6">Catalyzes the conversion of 3'-phosphate to a 2',3'-cyclic phosphodiester at the end of RNA. The mechanism of action of the enzyme occurs in 3 steps: (A) adenylation of the enzyme by ATP; (B) transfer of adenylate to an RNA-N3'P to produce RNA-N3'PP5'A; (C) and attack of the adjacent 2'-hydroxyl on the 3'-phosphorus in the diester linkage to produce the cyclic end product. The biological role of this enzyme is unknown but it is likely to function in some aspects of cellular RNA processing.</text>
</comment>
<dbReference type="NCBIfam" id="TIGR03399">
    <property type="entry name" value="RNA_3prim_cycl"/>
    <property type="match status" value="1"/>
</dbReference>
<evidence type="ECO:0000256" key="6">
    <source>
        <dbReference type="HAMAP-Rule" id="MF_00200"/>
    </source>
</evidence>
<keyword evidence="6" id="KW-0963">Cytoplasm</keyword>
<dbReference type="InterPro" id="IPR013791">
    <property type="entry name" value="RNA3'-term_phos_cycl_insert"/>
</dbReference>
<evidence type="ECO:0000256" key="7">
    <source>
        <dbReference type="NCBIfam" id="TIGR03399"/>
    </source>
</evidence>
<feature type="active site" description="Tele-AMP-histidine intermediate" evidence="6">
    <location>
        <position position="313"/>
    </location>
</feature>
<dbReference type="RefSeq" id="WP_011751892.1">
    <property type="nucleotide sequence ID" value="NC_008698.1"/>
</dbReference>
<evidence type="ECO:0000256" key="4">
    <source>
        <dbReference type="ARBA" id="ARBA00022741"/>
    </source>
</evidence>
<reference evidence="11" key="1">
    <citation type="journal article" date="2008" name="J. Bacteriol.">
        <title>Genome sequence of Thermofilum pendens reveals an exceptional loss of biosynthetic pathways without genome reduction.</title>
        <authorList>
            <person name="Anderson I."/>
            <person name="Rodriguez J."/>
            <person name="Susanti D."/>
            <person name="Porat I."/>
            <person name="Reich C."/>
            <person name="Ulrich L.E."/>
            <person name="Elkins J.G."/>
            <person name="Mavromatis K."/>
            <person name="Lykidis A."/>
            <person name="Kim E."/>
            <person name="Thompson L.S."/>
            <person name="Nolan M."/>
            <person name="Land M."/>
            <person name="Copeland A."/>
            <person name="Lapidus A."/>
            <person name="Lucas S."/>
            <person name="Detter C."/>
            <person name="Zhulin I.B."/>
            <person name="Olsen G.J."/>
            <person name="Whitman W."/>
            <person name="Mukhopadhyay B."/>
            <person name="Bristow J."/>
            <person name="Kyrpides N."/>
        </authorList>
    </citation>
    <scope>NUCLEOTIDE SEQUENCE [LARGE SCALE GENOMIC DNA]</scope>
    <source>
        <strain evidence="11">DSM 2475 / Hrk 5</strain>
    </source>
</reference>
<evidence type="ECO:0000259" key="9">
    <source>
        <dbReference type="Pfam" id="PF05189"/>
    </source>
</evidence>
<evidence type="ECO:0000256" key="1">
    <source>
        <dbReference type="ARBA" id="ARBA00009206"/>
    </source>
</evidence>
<evidence type="ECO:0000256" key="2">
    <source>
        <dbReference type="ARBA" id="ARBA00021428"/>
    </source>
</evidence>
<dbReference type="PANTHER" id="PTHR11096">
    <property type="entry name" value="RNA 3' TERMINAL PHOSPHATE CYCLASE"/>
    <property type="match status" value="1"/>
</dbReference>
<comment type="subcellular location">
    <subcellularLocation>
        <location evidence="6">Cytoplasm</location>
    </subcellularLocation>
</comment>
<gene>
    <name evidence="6" type="primary">rtcA</name>
    <name evidence="10" type="ordered locus">Tpen_0217</name>
</gene>
<dbReference type="EMBL" id="CP000505">
    <property type="protein sequence ID" value="ABL77627.1"/>
    <property type="molecule type" value="Genomic_DNA"/>
</dbReference>
<dbReference type="OrthoDB" id="7994at2157"/>
<evidence type="ECO:0000313" key="10">
    <source>
        <dbReference type="EMBL" id="ABL77627.1"/>
    </source>
</evidence>
<keyword evidence="11" id="KW-1185">Reference proteome</keyword>
<proteinExistence type="inferred from homology"/>
<dbReference type="GO" id="GO:0003963">
    <property type="term" value="F:RNA-3'-phosphate cyclase activity"/>
    <property type="evidence" value="ECO:0007669"/>
    <property type="project" value="UniProtKB-UniRule"/>
</dbReference>
<dbReference type="Gene3D" id="3.30.360.20">
    <property type="entry name" value="RNA 3'-terminal phosphate cyclase, insert domain"/>
    <property type="match status" value="1"/>
</dbReference>
<evidence type="ECO:0000313" key="11">
    <source>
        <dbReference type="Proteomes" id="UP000000641"/>
    </source>
</evidence>
<evidence type="ECO:0000256" key="5">
    <source>
        <dbReference type="ARBA" id="ARBA00022840"/>
    </source>
</evidence>
<sequence>MIEIDGSMGEGGGQLLRYSIALSAIMNVPLRIYNIRAKRDPPGLRPQHLTALKFIAELVKGEAEGLRVGSTEVKFVPRLRRPAPGKYVADIGTAGSVTLLLQASLPVLLAAEGKVGLEVRGGTSVRWSPPYRYFENVLIPLISKFGAKISSKLLREGFYPEGGGAVYVETTPGYPLEPINLTAKSTPGPVEGASYVGNLPCHIAERQARSARERIESAGFNVGKVNVVCNQPATGRGSGIVLWARVGEGVVGSDALGERGKPAEDVGREAAERLLPILKAGAPVDPHASDNLVIYMSLARGESAILTTELTSHAETALELCRQITGATYTVERTGNGVLIKVKGVGYSP</sequence>
<dbReference type="eggNOG" id="arCOG04125">
    <property type="taxonomic scope" value="Archaea"/>
</dbReference>
<dbReference type="Pfam" id="PF05189">
    <property type="entry name" value="RTC_insert"/>
    <property type="match status" value="1"/>
</dbReference>
<name>A1RWP7_THEPD</name>
<dbReference type="GeneID" id="4601810"/>
<dbReference type="KEGG" id="tpe:Tpen_0217"/>
<comment type="catalytic activity">
    <reaction evidence="6">
        <text>a 3'-end 3'-phospho-ribonucleotide-RNA + ATP = a 3'-end 2',3'-cyclophospho-ribonucleotide-RNA + AMP + diphosphate</text>
        <dbReference type="Rhea" id="RHEA:23976"/>
        <dbReference type="Rhea" id="RHEA-COMP:10463"/>
        <dbReference type="Rhea" id="RHEA-COMP:10464"/>
        <dbReference type="ChEBI" id="CHEBI:30616"/>
        <dbReference type="ChEBI" id="CHEBI:33019"/>
        <dbReference type="ChEBI" id="CHEBI:83062"/>
        <dbReference type="ChEBI" id="CHEBI:83064"/>
        <dbReference type="ChEBI" id="CHEBI:456215"/>
        <dbReference type="EC" id="6.5.1.4"/>
    </reaction>
</comment>
<dbReference type="SUPFAM" id="SSF52913">
    <property type="entry name" value="RNA 3'-terminal phosphate cyclase, RPTC, insert domain"/>
    <property type="match status" value="1"/>
</dbReference>
<dbReference type="SUPFAM" id="SSF55205">
    <property type="entry name" value="EPT/RTPC-like"/>
    <property type="match status" value="1"/>
</dbReference>
<keyword evidence="4 6" id="KW-0547">Nucleotide-binding</keyword>
<feature type="domain" description="RNA 3'-terminal phosphate cyclase" evidence="8">
    <location>
        <begin position="8"/>
        <end position="331"/>
    </location>
</feature>
<dbReference type="PIRSF" id="PIRSF005378">
    <property type="entry name" value="RNA3'_term_phos_cycl_euk"/>
    <property type="match status" value="1"/>
</dbReference>
<dbReference type="GO" id="GO:0005737">
    <property type="term" value="C:cytoplasm"/>
    <property type="evidence" value="ECO:0007669"/>
    <property type="project" value="UniProtKB-SubCell"/>
</dbReference>
<dbReference type="GO" id="GO:0006396">
    <property type="term" value="P:RNA processing"/>
    <property type="evidence" value="ECO:0007669"/>
    <property type="project" value="UniProtKB-UniRule"/>
</dbReference>